<proteinExistence type="predicted"/>
<reference evidence="11" key="1">
    <citation type="submission" date="2019-03" db="EMBL/GenBank/DDBJ databases">
        <title>Weissella sp. 26KH-42 Genome sequencing.</title>
        <authorList>
            <person name="Heo J."/>
            <person name="Kim S.-J."/>
            <person name="Kim J.-S."/>
            <person name="Hong S.-B."/>
            <person name="Kwon S.-W."/>
        </authorList>
    </citation>
    <scope>NUCLEOTIDE SEQUENCE [LARGE SCALE GENOMIC DNA]</scope>
    <source>
        <strain evidence="11">26KH-42</strain>
    </source>
</reference>
<feature type="transmembrane region" description="Helical" evidence="8">
    <location>
        <begin position="273"/>
        <end position="293"/>
    </location>
</feature>
<feature type="domain" description="Sulfatase N-terminal" evidence="9">
    <location>
        <begin position="618"/>
        <end position="910"/>
    </location>
</feature>
<feature type="region of interest" description="Disordered" evidence="7">
    <location>
        <begin position="933"/>
        <end position="953"/>
    </location>
</feature>
<feature type="transmembrane region" description="Helical" evidence="8">
    <location>
        <begin position="372"/>
        <end position="391"/>
    </location>
</feature>
<dbReference type="InterPro" id="IPR000917">
    <property type="entry name" value="Sulfatase_N"/>
</dbReference>
<feature type="transmembrane region" description="Helical" evidence="8">
    <location>
        <begin position="122"/>
        <end position="140"/>
    </location>
</feature>
<feature type="transmembrane region" description="Helical" evidence="8">
    <location>
        <begin position="403"/>
        <end position="428"/>
    </location>
</feature>
<evidence type="ECO:0000256" key="8">
    <source>
        <dbReference type="SAM" id="Phobius"/>
    </source>
</evidence>
<evidence type="ECO:0000313" key="10">
    <source>
        <dbReference type="EMBL" id="QBO36595.1"/>
    </source>
</evidence>
<keyword evidence="5 8" id="KW-1133">Transmembrane helix</keyword>
<evidence type="ECO:0000256" key="4">
    <source>
        <dbReference type="ARBA" id="ARBA00022692"/>
    </source>
</evidence>
<keyword evidence="6 8" id="KW-0472">Membrane</keyword>
<dbReference type="Gene3D" id="3.40.720.10">
    <property type="entry name" value="Alkaline Phosphatase, subunit A"/>
    <property type="match status" value="1"/>
</dbReference>
<dbReference type="RefSeq" id="WP_133363672.1">
    <property type="nucleotide sequence ID" value="NZ_CP037940.1"/>
</dbReference>
<feature type="transmembrane region" description="Helical" evidence="8">
    <location>
        <begin position="313"/>
        <end position="334"/>
    </location>
</feature>
<evidence type="ECO:0000256" key="1">
    <source>
        <dbReference type="ARBA" id="ARBA00004651"/>
    </source>
</evidence>
<keyword evidence="3" id="KW-1003">Cell membrane</keyword>
<dbReference type="InterPro" id="IPR050448">
    <property type="entry name" value="OpgB/LTA_synthase_biosynth"/>
</dbReference>
<comment type="subcellular location">
    <subcellularLocation>
        <location evidence="1">Cell membrane</location>
        <topology evidence="1">Multi-pass membrane protein</topology>
    </subcellularLocation>
</comment>
<dbReference type="InterPro" id="IPR017850">
    <property type="entry name" value="Alkaline_phosphatase_core_sf"/>
</dbReference>
<dbReference type="GO" id="GO:0005886">
    <property type="term" value="C:plasma membrane"/>
    <property type="evidence" value="ECO:0007669"/>
    <property type="project" value="UniProtKB-SubCell"/>
</dbReference>
<feature type="compositionally biased region" description="Polar residues" evidence="7">
    <location>
        <begin position="939"/>
        <end position="949"/>
    </location>
</feature>
<dbReference type="PANTHER" id="PTHR47371">
    <property type="entry name" value="LIPOTEICHOIC ACID SYNTHASE"/>
    <property type="match status" value="1"/>
</dbReference>
<comment type="pathway">
    <text evidence="2">Cell wall biogenesis; lipoteichoic acid biosynthesis.</text>
</comment>
<feature type="transmembrane region" description="Helical" evidence="8">
    <location>
        <begin position="242"/>
        <end position="261"/>
    </location>
</feature>
<evidence type="ECO:0000256" key="7">
    <source>
        <dbReference type="SAM" id="MobiDB-lite"/>
    </source>
</evidence>
<sequence>MEKSEKSPLGLQLLAVIATLGIIINGLMSQSGIINHLNTKILSHQFIAGWGIYGVTLLGFNIVALIAGYLLVNKTFKVSAAIRLWLIVLLYSIGSAILYWAKDSQFRTLLALARTLAPIGHNVYWLATAAVVIVLLAPIFNKVLTSLSPKQLDAFALVLFLFTSVESTFFKEGIFNLGMGQNFIWMTVVYLFGAYFKLANVANRIKVWPLLMGLLTAGFTAAFLILASIQKSTQDINIYGRFIHLQSLPIFIASVAVFLLFAKWQSRKPLPFIGMLTSILVDIYIISKTPFIVVNYLQPHMVKLGHLHSTKAIIVYFVGLAVLLFVSGLVIGLLRWSLFQVTRLDKAIDKLTSDRLVDWLERVKKYALAHKVQIEQFVFMLLTFSVLIIVLDMSQVDWSVKEAFFNMFLRASIFWTNMLILVIFMAIFMAIFNRYWVSLMVISIVMVGFSVGSFEKLIARQEPVLPADISELGSFSELAGMVSKNLLIGAVIGLVILIVITVALQWRSRIKKSFGWRMRLVLLVIGALGVSSFYTLNHETSLAHKYMTSIKFNPRFYDQTKGAYRSGPLLTFVNNLDVQVMAKPKGYNQATVDKLVAKYRNVATEINKTRKYDDMDKQTVIYVLSESLQDPTHNPGVKMSGQPLPYLQQLKKETTSGMMLSSGYGGGTANIEYQVFTSMALNNFSPTVSTPYVQVVPKMKEVPSMMSLFNYKVDVHPYVATLYNRINVFKDFGFNKFFYRGSKYPLTYQKRIGKSIRVSDDSAFKEVELRLNEHKEGQMIGLETMQNHTPYPNVYPQNQFTVTSNDWNMSDAEKQSIANYTEGAHYTDQALKKFIKKLDSYNRPITMLFYGDHLPGVWNAIPMDKYGLQLHETDWFIYSNKYSRTHNAKLKNTKIVSPNDFSALVLDHMNQKVSPFYALMTEVATKLPAMSIDSGRRANGTNDNGNSELVSPDNKLIDPNNLSIKQKQIYADYKMIQYDITAGKQYSLHDGDFIK</sequence>
<dbReference type="EMBL" id="CP037940">
    <property type="protein sequence ID" value="QBO36595.1"/>
    <property type="molecule type" value="Genomic_DNA"/>
</dbReference>
<evidence type="ECO:0000259" key="9">
    <source>
        <dbReference type="Pfam" id="PF00884"/>
    </source>
</evidence>
<dbReference type="PANTHER" id="PTHR47371:SF3">
    <property type="entry name" value="PHOSPHOGLYCEROL TRANSFERASE I"/>
    <property type="match status" value="1"/>
</dbReference>
<gene>
    <name evidence="10" type="ORF">EQG49_08970</name>
</gene>
<evidence type="ECO:0000256" key="3">
    <source>
        <dbReference type="ARBA" id="ARBA00022475"/>
    </source>
</evidence>
<name>A0A4V1AIT2_9LACO</name>
<feature type="transmembrane region" description="Helical" evidence="8">
    <location>
        <begin position="435"/>
        <end position="454"/>
    </location>
</feature>
<evidence type="ECO:0000256" key="5">
    <source>
        <dbReference type="ARBA" id="ARBA00022989"/>
    </source>
</evidence>
<feature type="transmembrane region" description="Helical" evidence="8">
    <location>
        <begin position="152"/>
        <end position="170"/>
    </location>
</feature>
<keyword evidence="11" id="KW-1185">Reference proteome</keyword>
<feature type="transmembrane region" description="Helical" evidence="8">
    <location>
        <begin position="486"/>
        <end position="506"/>
    </location>
</feature>
<dbReference type="KEGG" id="wei:EQG49_08970"/>
<feature type="transmembrane region" description="Helical" evidence="8">
    <location>
        <begin position="182"/>
        <end position="198"/>
    </location>
</feature>
<keyword evidence="4 8" id="KW-0812">Transmembrane</keyword>
<evidence type="ECO:0000313" key="11">
    <source>
        <dbReference type="Proteomes" id="UP000292886"/>
    </source>
</evidence>
<feature type="transmembrane region" description="Helical" evidence="8">
    <location>
        <begin position="518"/>
        <end position="536"/>
    </location>
</feature>
<dbReference type="AlphaFoldDB" id="A0A4V1AIT2"/>
<evidence type="ECO:0000256" key="2">
    <source>
        <dbReference type="ARBA" id="ARBA00004936"/>
    </source>
</evidence>
<feature type="transmembrane region" description="Helical" evidence="8">
    <location>
        <begin position="47"/>
        <end position="72"/>
    </location>
</feature>
<dbReference type="SUPFAM" id="SSF53649">
    <property type="entry name" value="Alkaline phosphatase-like"/>
    <property type="match status" value="1"/>
</dbReference>
<feature type="transmembrane region" description="Helical" evidence="8">
    <location>
        <begin position="84"/>
        <end position="102"/>
    </location>
</feature>
<organism evidence="10 11">
    <name type="scientific">Periweissella cryptocerci</name>
    <dbReference type="NCBI Taxonomy" id="2506420"/>
    <lineage>
        <taxon>Bacteria</taxon>
        <taxon>Bacillati</taxon>
        <taxon>Bacillota</taxon>
        <taxon>Bacilli</taxon>
        <taxon>Lactobacillales</taxon>
        <taxon>Lactobacillaceae</taxon>
        <taxon>Periweissella</taxon>
    </lineage>
</organism>
<accession>A0A4V1AIT2</accession>
<feature type="transmembrane region" description="Helical" evidence="8">
    <location>
        <begin position="9"/>
        <end position="27"/>
    </location>
</feature>
<feature type="transmembrane region" description="Helical" evidence="8">
    <location>
        <begin position="210"/>
        <end position="230"/>
    </location>
</feature>
<evidence type="ECO:0000256" key="6">
    <source>
        <dbReference type="ARBA" id="ARBA00023136"/>
    </source>
</evidence>
<dbReference type="Pfam" id="PF00884">
    <property type="entry name" value="Sulfatase"/>
    <property type="match status" value="1"/>
</dbReference>
<dbReference type="OrthoDB" id="243547at2"/>
<dbReference type="Proteomes" id="UP000292886">
    <property type="component" value="Chromosome"/>
</dbReference>
<protein>
    <recommendedName>
        <fullName evidence="9">Sulfatase N-terminal domain-containing protein</fullName>
    </recommendedName>
</protein>
<dbReference type="CDD" id="cd16015">
    <property type="entry name" value="LTA_synthase"/>
    <property type="match status" value="1"/>
</dbReference>